<feature type="domain" description="Protein kinase" evidence="19">
    <location>
        <begin position="400"/>
        <end position="676"/>
    </location>
</feature>
<evidence type="ECO:0000256" key="15">
    <source>
        <dbReference type="ARBA" id="ARBA00036920"/>
    </source>
</evidence>
<dbReference type="PROSITE" id="PS50011">
    <property type="entry name" value="PROTEIN_KINASE_DOM"/>
    <property type="match status" value="1"/>
</dbReference>
<proteinExistence type="inferred from homology"/>
<keyword evidence="13 16" id="KW-0456">Lyase</keyword>
<evidence type="ECO:0000256" key="7">
    <source>
        <dbReference type="ARBA" id="ARBA00022824"/>
    </source>
</evidence>
<dbReference type="GO" id="GO:0004672">
    <property type="term" value="F:protein kinase activity"/>
    <property type="evidence" value="ECO:0007669"/>
    <property type="project" value="InterPro"/>
</dbReference>
<evidence type="ECO:0000256" key="13">
    <source>
        <dbReference type="ARBA" id="ARBA00023239"/>
    </source>
</evidence>
<dbReference type="GO" id="GO:0005524">
    <property type="term" value="F:ATP binding"/>
    <property type="evidence" value="ECO:0007669"/>
    <property type="project" value="InterPro"/>
</dbReference>
<evidence type="ECO:0000256" key="14">
    <source>
        <dbReference type="ARBA" id="ARBA00023293"/>
    </source>
</evidence>
<evidence type="ECO:0000256" key="1">
    <source>
        <dbReference type="ARBA" id="ARBA00004115"/>
    </source>
</evidence>
<dbReference type="PROSITE" id="PS50125">
    <property type="entry name" value="GUANYLATE_CYCLASE_2"/>
    <property type="match status" value="1"/>
</dbReference>
<accession>G3WXK4</accession>
<dbReference type="HOGENOM" id="CLU_001072_1_3_1"/>
<evidence type="ECO:0000256" key="2">
    <source>
        <dbReference type="ARBA" id="ARBA00004251"/>
    </source>
</evidence>
<dbReference type="PROSITE" id="PS00452">
    <property type="entry name" value="GUANYLATE_CYCLASE_1"/>
    <property type="match status" value="1"/>
</dbReference>
<dbReference type="SUPFAM" id="SSF56112">
    <property type="entry name" value="Protein kinase-like (PK-like)"/>
    <property type="match status" value="1"/>
</dbReference>
<evidence type="ECO:0000256" key="18">
    <source>
        <dbReference type="SAM" id="SignalP"/>
    </source>
</evidence>
<evidence type="ECO:0000313" key="22">
    <source>
        <dbReference type="Proteomes" id="UP000007648"/>
    </source>
</evidence>
<dbReference type="PANTHER" id="PTHR11920:SF347">
    <property type="entry name" value="GUANYLYL CYCLASE C"/>
    <property type="match status" value="1"/>
</dbReference>
<evidence type="ECO:0000259" key="19">
    <source>
        <dbReference type="PROSITE" id="PS50011"/>
    </source>
</evidence>
<keyword evidence="14 17" id="KW-0141">cGMP biosynthesis</keyword>
<reference evidence="21" key="2">
    <citation type="submission" date="2025-08" db="UniProtKB">
        <authorList>
            <consortium name="Ensembl"/>
        </authorList>
    </citation>
    <scope>IDENTIFICATION</scope>
</reference>
<feature type="signal peptide" evidence="18">
    <location>
        <begin position="1"/>
        <end position="20"/>
    </location>
</feature>
<evidence type="ECO:0000256" key="5">
    <source>
        <dbReference type="ARBA" id="ARBA00022729"/>
    </source>
</evidence>
<comment type="catalytic activity">
    <reaction evidence="15">
        <text>GTP = 3',5'-cyclic GMP + diphosphate</text>
        <dbReference type="Rhea" id="RHEA:13665"/>
        <dbReference type="ChEBI" id="CHEBI:33019"/>
        <dbReference type="ChEBI" id="CHEBI:37565"/>
        <dbReference type="ChEBI" id="CHEBI:57746"/>
        <dbReference type="EC" id="4.6.1.2"/>
    </reaction>
    <physiologicalReaction direction="left-to-right" evidence="15">
        <dbReference type="Rhea" id="RHEA:13666"/>
    </physiologicalReaction>
</comment>
<keyword evidence="11" id="KW-0675">Receptor</keyword>
<dbReference type="InterPro" id="IPR001054">
    <property type="entry name" value="A/G_cyclase"/>
</dbReference>
<keyword evidence="7" id="KW-0256">Endoplasmic reticulum</keyword>
<dbReference type="InterPro" id="IPR029787">
    <property type="entry name" value="Nucleotide_cyclase"/>
</dbReference>
<keyword evidence="8" id="KW-1133">Transmembrane helix</keyword>
<keyword evidence="3" id="KW-1003">Cell membrane</keyword>
<name>G3WXK4_SARHA</name>
<dbReference type="Pfam" id="PF00211">
    <property type="entry name" value="Guanylate_cyc"/>
    <property type="match status" value="1"/>
</dbReference>
<organism evidence="21 22">
    <name type="scientific">Sarcophilus harrisii</name>
    <name type="common">Tasmanian devil</name>
    <name type="synonym">Sarcophilus laniarius</name>
    <dbReference type="NCBI Taxonomy" id="9305"/>
    <lineage>
        <taxon>Eukaryota</taxon>
        <taxon>Metazoa</taxon>
        <taxon>Chordata</taxon>
        <taxon>Craniata</taxon>
        <taxon>Vertebrata</taxon>
        <taxon>Euteleostomi</taxon>
        <taxon>Mammalia</taxon>
        <taxon>Metatheria</taxon>
        <taxon>Dasyuromorphia</taxon>
        <taxon>Dasyuridae</taxon>
        <taxon>Sarcophilus</taxon>
    </lineage>
</organism>
<dbReference type="SMART" id="SM00044">
    <property type="entry name" value="CYCc"/>
    <property type="match status" value="1"/>
</dbReference>
<evidence type="ECO:0000256" key="6">
    <source>
        <dbReference type="ARBA" id="ARBA00022741"/>
    </source>
</evidence>
<keyword evidence="6" id="KW-0547">Nucleotide-binding</keyword>
<evidence type="ECO:0000256" key="16">
    <source>
        <dbReference type="RuleBase" id="RU000405"/>
    </source>
</evidence>
<keyword evidence="22" id="KW-1185">Reference proteome</keyword>
<dbReference type="Proteomes" id="UP000007648">
    <property type="component" value="Unassembled WGS sequence"/>
</dbReference>
<feature type="chain" id="PRO_5029586842" description="Guanylate cyclase" evidence="18">
    <location>
        <begin position="21"/>
        <end position="1000"/>
    </location>
</feature>
<comment type="subcellular location">
    <subcellularLocation>
        <location evidence="2">Cell membrane</location>
        <topology evidence="2">Single-pass type I membrane protein</topology>
    </subcellularLocation>
    <subcellularLocation>
        <location evidence="1">Endoplasmic reticulum membrane</location>
        <topology evidence="1">Single-pass type I membrane protein</topology>
    </subcellularLocation>
</comment>
<dbReference type="GO" id="GO:0035556">
    <property type="term" value="P:intracellular signal transduction"/>
    <property type="evidence" value="ECO:0007669"/>
    <property type="project" value="InterPro"/>
</dbReference>
<dbReference type="InterPro" id="IPR050401">
    <property type="entry name" value="Cyclic_nucleotide_synthase"/>
</dbReference>
<dbReference type="InterPro" id="IPR028082">
    <property type="entry name" value="Peripla_BP_I"/>
</dbReference>
<gene>
    <name evidence="21" type="primary">GUCY2C</name>
</gene>
<protein>
    <recommendedName>
        <fullName evidence="17">Guanylate cyclase</fullName>
        <ecNumber evidence="17">4.6.1.2</ecNumber>
    </recommendedName>
</protein>
<dbReference type="Gene3D" id="1.10.510.10">
    <property type="entry name" value="Transferase(Phosphotransferase) domain 1"/>
    <property type="match status" value="1"/>
</dbReference>
<dbReference type="GO" id="GO:0005525">
    <property type="term" value="F:GTP binding"/>
    <property type="evidence" value="ECO:0007669"/>
    <property type="project" value="UniProtKB-KW"/>
</dbReference>
<dbReference type="EC" id="4.6.1.2" evidence="17"/>
<evidence type="ECO:0000259" key="20">
    <source>
        <dbReference type="PROSITE" id="PS50125"/>
    </source>
</evidence>
<dbReference type="InterPro" id="IPR011009">
    <property type="entry name" value="Kinase-like_dom_sf"/>
</dbReference>
<dbReference type="Gene3D" id="3.30.70.1230">
    <property type="entry name" value="Nucleotide cyclase"/>
    <property type="match status" value="1"/>
</dbReference>
<reference evidence="21" key="3">
    <citation type="submission" date="2025-09" db="UniProtKB">
        <authorList>
            <consortium name="Ensembl"/>
        </authorList>
    </citation>
    <scope>IDENTIFICATION</scope>
</reference>
<dbReference type="SUPFAM" id="SSF53822">
    <property type="entry name" value="Periplasmic binding protein-like I"/>
    <property type="match status" value="1"/>
</dbReference>
<dbReference type="GO" id="GO:0004016">
    <property type="term" value="F:adenylate cyclase activity"/>
    <property type="evidence" value="ECO:0007669"/>
    <property type="project" value="TreeGrafter"/>
</dbReference>
<dbReference type="InterPro" id="IPR000719">
    <property type="entry name" value="Prot_kinase_dom"/>
</dbReference>
<keyword evidence="9" id="KW-0342">GTP-binding</keyword>
<reference evidence="21 22" key="1">
    <citation type="journal article" date="2011" name="Proc. Natl. Acad. Sci. U.S.A.">
        <title>Genetic diversity and population structure of the endangered marsupial Sarcophilus harrisii (Tasmanian devil).</title>
        <authorList>
            <person name="Miller W."/>
            <person name="Hayes V.M."/>
            <person name="Ratan A."/>
            <person name="Petersen D.C."/>
            <person name="Wittekindt N.E."/>
            <person name="Miller J."/>
            <person name="Walenz B."/>
            <person name="Knight J."/>
            <person name="Qi J."/>
            <person name="Zhao F."/>
            <person name="Wang Q."/>
            <person name="Bedoya-Reina O.C."/>
            <person name="Katiyar N."/>
            <person name="Tomsho L.P."/>
            <person name="Kasson L.M."/>
            <person name="Hardie R.A."/>
            <person name="Woodbridge P."/>
            <person name="Tindall E.A."/>
            <person name="Bertelsen M.F."/>
            <person name="Dixon D."/>
            <person name="Pyecroft S."/>
            <person name="Helgen K.M."/>
            <person name="Lesk A.M."/>
            <person name="Pringle T.H."/>
            <person name="Patterson N."/>
            <person name="Zhang Y."/>
            <person name="Kreiss A."/>
            <person name="Woods G.M."/>
            <person name="Jones M.E."/>
            <person name="Schuster S.C."/>
        </authorList>
    </citation>
    <scope>NUCLEOTIDE SEQUENCE [LARGE SCALE GENOMIC DNA]</scope>
</reference>
<dbReference type="CDD" id="cd07302">
    <property type="entry name" value="CHD"/>
    <property type="match status" value="1"/>
</dbReference>
<dbReference type="Ensembl" id="ENSSHAT00000020319.2">
    <property type="protein sequence ID" value="ENSSHAP00000020159.2"/>
    <property type="gene ID" value="ENSSHAG00000017101.2"/>
</dbReference>
<dbReference type="GO" id="GO:0007168">
    <property type="term" value="P:receptor guanylyl cyclase signaling pathway"/>
    <property type="evidence" value="ECO:0007669"/>
    <property type="project" value="TreeGrafter"/>
</dbReference>
<dbReference type="SUPFAM" id="SSF55073">
    <property type="entry name" value="Nucleotide cyclase"/>
    <property type="match status" value="1"/>
</dbReference>
<evidence type="ECO:0000256" key="9">
    <source>
        <dbReference type="ARBA" id="ARBA00023134"/>
    </source>
</evidence>
<evidence type="ECO:0000256" key="8">
    <source>
        <dbReference type="ARBA" id="ARBA00022989"/>
    </source>
</evidence>
<dbReference type="GO" id="GO:0004383">
    <property type="term" value="F:guanylate cyclase activity"/>
    <property type="evidence" value="ECO:0007669"/>
    <property type="project" value="UniProtKB-EC"/>
</dbReference>
<keyword evidence="5 18" id="KW-0732">Signal</keyword>
<evidence type="ECO:0000256" key="10">
    <source>
        <dbReference type="ARBA" id="ARBA00023136"/>
    </source>
</evidence>
<dbReference type="GO" id="GO:0005886">
    <property type="term" value="C:plasma membrane"/>
    <property type="evidence" value="ECO:0007669"/>
    <property type="project" value="UniProtKB-SubCell"/>
</dbReference>
<evidence type="ECO:0000256" key="3">
    <source>
        <dbReference type="ARBA" id="ARBA00022475"/>
    </source>
</evidence>
<dbReference type="Pfam" id="PF07714">
    <property type="entry name" value="PK_Tyr_Ser-Thr"/>
    <property type="match status" value="1"/>
</dbReference>
<evidence type="ECO:0000256" key="17">
    <source>
        <dbReference type="RuleBase" id="RU003431"/>
    </source>
</evidence>
<dbReference type="InterPro" id="IPR001245">
    <property type="entry name" value="Ser-Thr/Tyr_kinase_cat_dom"/>
</dbReference>
<keyword evidence="4" id="KW-0812">Transmembrane</keyword>
<keyword evidence="12" id="KW-0325">Glycoprotein</keyword>
<dbReference type="AlphaFoldDB" id="G3WXK4"/>
<feature type="domain" description="Guanylate cyclase" evidence="20">
    <location>
        <begin position="751"/>
        <end position="881"/>
    </location>
</feature>
<evidence type="ECO:0000313" key="21">
    <source>
        <dbReference type="Ensembl" id="ENSSHAP00000020159.2"/>
    </source>
</evidence>
<dbReference type="FunFam" id="3.30.70.1230:FF:000015">
    <property type="entry name" value="Guanylate cyclase"/>
    <property type="match status" value="1"/>
</dbReference>
<dbReference type="InterPro" id="IPR018297">
    <property type="entry name" value="A/G_cyclase_CS"/>
</dbReference>
<dbReference type="FunFam" id="1.10.510.10:FF:000364">
    <property type="entry name" value="Guanylate cyclase"/>
    <property type="match status" value="1"/>
</dbReference>
<comment type="similarity">
    <text evidence="16">Belongs to the adenylyl cyclase class-4/guanylyl cyclase family.</text>
</comment>
<keyword evidence="10" id="KW-0472">Membrane</keyword>
<evidence type="ECO:0000256" key="4">
    <source>
        <dbReference type="ARBA" id="ARBA00022692"/>
    </source>
</evidence>
<evidence type="ECO:0000256" key="12">
    <source>
        <dbReference type="ARBA" id="ARBA00023180"/>
    </source>
</evidence>
<evidence type="ECO:0000256" key="11">
    <source>
        <dbReference type="ARBA" id="ARBA00023170"/>
    </source>
</evidence>
<dbReference type="PANTHER" id="PTHR11920">
    <property type="entry name" value="GUANYLYL CYCLASE"/>
    <property type="match status" value="1"/>
</dbReference>
<sequence length="1000" mass="115878">MRLVLGLVLWPLLFYFQGWGWILPENNFCGKGLYGISVLMMNNSAFPEPLKNLEIAMNKSMDMVKNQLKGKCTVKGSAPFFPSYKDLLMHSYLLQENNTVGCALLGPSCTYSTYQMYLDTVLDFPMISSGSFGLSCDHKENLTRLMFPARKLTYFLVDFWETNDLPFKTVSWKTAYIFKNTNYSEECFWYLNALEAGVSYFSQKLQFKDVLRSDEEFYRVLKNKNRKSNVIIMCGTPKSVNVLKDNFESDEDIIIVLVKDDFVLAHMDGIMLFGHMVQQALQNTSNAYFSHGFRNLTFQGTLGPVTLDEWGDIDNNVTLLYTSADTCEYKYLLRYDTHLNKTVHFEDRPSLTWKNQKLPRGEPGKISVFQFSLNTLRIYDMLKNRKNNELRQKKWSHIPTEEILLLETNETSPVSLKIDEDKRRDTVTRLRQGKYDKKVVILKDLKHNDDNFTERQKIDLNKLLQIDYYNLTKFYGTVKIDAMIFGVIEYCERGSLREVLNDTISYPDGTFMDWEFKISVMYDIAKGMSYLHSSKTEVHGRLKSTNCVVDSRMVVKITDFGCNSILPSKKDLWMAPEHLRAANVSQKGDVYSYGIITQEIILRRETFYTLRCRDQKEKIYRVENCKDSKPFRPDLYLETSDEKELEVYLLVKSCWEEDPEKRPDFKKIESTLAKLFSNFHSQNSESYMDTLIRRLQLYSRNLEHLVEERTKLYKAERDRADRLNFMLLPRLVVKSLKEKGFVEPELYEEVTIYFSDIVGFTTICKYSTPMEVVDMLNDVYKSFDHILDHHDVYKVETIGDAYMVASGLPKRNGNRHAVDIAKMALDILSFMGSFELQHLPGLPVWIRIGVHSGPCAAGVVGIKMPRYCLFGDSVNTASRMESTGLPLRIHVSGSTIAILKRTECQFLYEVRGETYLKGKGTETTYWLTGVKDQEYTLPTPPSAENQQHLQAEFSNMITEALQKRQAQGLSNQKLRRVASYKKGTLEYLQLNTTDDNNTYF</sequence>
<dbReference type="GeneTree" id="ENSGT00940000155955"/>
<dbReference type="GO" id="GO:0001653">
    <property type="term" value="F:peptide receptor activity"/>
    <property type="evidence" value="ECO:0007669"/>
    <property type="project" value="TreeGrafter"/>
</dbReference>
<dbReference type="Gene3D" id="3.40.50.2300">
    <property type="match status" value="1"/>
</dbReference>
<dbReference type="GO" id="GO:0005789">
    <property type="term" value="C:endoplasmic reticulum membrane"/>
    <property type="evidence" value="ECO:0007669"/>
    <property type="project" value="UniProtKB-SubCell"/>
</dbReference>